<dbReference type="AlphaFoldDB" id="A0AAP0X4U9"/>
<feature type="region of interest" description="Disordered" evidence="1">
    <location>
        <begin position="1"/>
        <end position="23"/>
    </location>
</feature>
<organism evidence="3 4">
    <name type="scientific">Liquidambar formosana</name>
    <name type="common">Formosan gum</name>
    <dbReference type="NCBI Taxonomy" id="63359"/>
    <lineage>
        <taxon>Eukaryota</taxon>
        <taxon>Viridiplantae</taxon>
        <taxon>Streptophyta</taxon>
        <taxon>Embryophyta</taxon>
        <taxon>Tracheophyta</taxon>
        <taxon>Spermatophyta</taxon>
        <taxon>Magnoliopsida</taxon>
        <taxon>eudicotyledons</taxon>
        <taxon>Gunneridae</taxon>
        <taxon>Pentapetalae</taxon>
        <taxon>Saxifragales</taxon>
        <taxon>Altingiaceae</taxon>
        <taxon>Liquidambar</taxon>
    </lineage>
</organism>
<dbReference type="Proteomes" id="UP001415857">
    <property type="component" value="Unassembled WGS sequence"/>
</dbReference>
<evidence type="ECO:0000313" key="4">
    <source>
        <dbReference type="Proteomes" id="UP001415857"/>
    </source>
</evidence>
<dbReference type="InterPro" id="IPR001810">
    <property type="entry name" value="F-box_dom"/>
</dbReference>
<dbReference type="Pfam" id="PF08268">
    <property type="entry name" value="FBA_3"/>
    <property type="match status" value="1"/>
</dbReference>
<evidence type="ECO:0000256" key="1">
    <source>
        <dbReference type="SAM" id="MobiDB-lite"/>
    </source>
</evidence>
<proteinExistence type="predicted"/>
<gene>
    <name evidence="3" type="ORF">L1049_024361</name>
</gene>
<dbReference type="SMART" id="SM00256">
    <property type="entry name" value="FBOX"/>
    <property type="match status" value="1"/>
</dbReference>
<name>A0AAP0X4U9_LIQFO</name>
<dbReference type="CDD" id="cd22157">
    <property type="entry name" value="F-box_AtFBW1-like"/>
    <property type="match status" value="1"/>
</dbReference>
<evidence type="ECO:0000259" key="2">
    <source>
        <dbReference type="PROSITE" id="PS50181"/>
    </source>
</evidence>
<accession>A0AAP0X4U9</accession>
<dbReference type="Gene3D" id="1.20.1280.50">
    <property type="match status" value="1"/>
</dbReference>
<dbReference type="PANTHER" id="PTHR31672:SF13">
    <property type="entry name" value="F-BOX PROTEIN CPR30-LIKE"/>
    <property type="match status" value="1"/>
</dbReference>
<dbReference type="InterPro" id="IPR050796">
    <property type="entry name" value="SCF_F-box_component"/>
</dbReference>
<protein>
    <recommendedName>
        <fullName evidence="2">F-box domain-containing protein</fullName>
    </recommendedName>
</protein>
<evidence type="ECO:0000313" key="3">
    <source>
        <dbReference type="EMBL" id="KAK9285175.1"/>
    </source>
</evidence>
<comment type="caution">
    <text evidence="3">The sequence shown here is derived from an EMBL/GenBank/DDBJ whole genome shotgun (WGS) entry which is preliminary data.</text>
</comment>
<reference evidence="3 4" key="1">
    <citation type="journal article" date="2024" name="Plant J.">
        <title>Genome sequences and population genomics reveal climatic adaptation and genomic divergence between two closely related sweetgum species.</title>
        <authorList>
            <person name="Xu W.Q."/>
            <person name="Ren C.Q."/>
            <person name="Zhang X.Y."/>
            <person name="Comes H.P."/>
            <person name="Liu X.H."/>
            <person name="Li Y.G."/>
            <person name="Kettle C.J."/>
            <person name="Jalonen R."/>
            <person name="Gaisberger H."/>
            <person name="Ma Y.Z."/>
            <person name="Qiu Y.X."/>
        </authorList>
    </citation>
    <scope>NUCLEOTIDE SEQUENCE [LARGE SCALE GENOMIC DNA]</scope>
    <source>
        <strain evidence="3">Hangzhou</strain>
    </source>
</reference>
<feature type="domain" description="F-box" evidence="2">
    <location>
        <begin position="33"/>
        <end position="78"/>
    </location>
</feature>
<dbReference type="Pfam" id="PF00646">
    <property type="entry name" value="F-box"/>
    <property type="match status" value="1"/>
</dbReference>
<dbReference type="InterPro" id="IPR036047">
    <property type="entry name" value="F-box-like_dom_sf"/>
</dbReference>
<dbReference type="InterPro" id="IPR017451">
    <property type="entry name" value="F-box-assoc_interact_dom"/>
</dbReference>
<dbReference type="SUPFAM" id="SSF81383">
    <property type="entry name" value="F-box domain"/>
    <property type="match status" value="1"/>
</dbReference>
<feature type="compositionally biased region" description="Basic residues" evidence="1">
    <location>
        <begin position="1"/>
        <end position="10"/>
    </location>
</feature>
<keyword evidence="4" id="KW-1185">Reference proteome</keyword>
<sequence length="441" mass="50153">MGRRRRRRRTAQIPISSEEAGENQESEWQIPPIQYILNLPYHLIMDILSRLPMKTLLSCRCVCKTWQNLLSDPQFAQLHVERSPLSLLLKTLHPTRQSRILHLFDLQGANTRNRDAKLKLTSRGNLPEVKFRLVNSFNGLLCLCELETLDPVYVCNPILGEYITLAKVGKGLKRVVGSGFGFSHESNQYKVIRVSVEGLRPYEAEIYTLGEGTWRSIGNVPYSMPGISSFNSFLNGALHWVANDGTSPDYMRSFHFGSEQFRAIPAPAQFGSREEAFVNYIHVGVLEGCLYVCDCSHSEHIDLWIMKNYGVKESWTKDLVIANLIFERSPLDFYEPIMILRNGGILMLFNEDSLVLYSFKTEQFRFLSIFGVRSEFHAIALVPSFVSLKEVAKGEILKSLSSEDFSSQRLMSIARNCLAENGHSKKCWAEQPKVGEKKSEA</sequence>
<dbReference type="NCBIfam" id="TIGR01640">
    <property type="entry name" value="F_box_assoc_1"/>
    <property type="match status" value="1"/>
</dbReference>
<dbReference type="InterPro" id="IPR013187">
    <property type="entry name" value="F-box-assoc_dom_typ3"/>
</dbReference>
<dbReference type="EMBL" id="JBBPBK010000005">
    <property type="protein sequence ID" value="KAK9285175.1"/>
    <property type="molecule type" value="Genomic_DNA"/>
</dbReference>
<dbReference type="PANTHER" id="PTHR31672">
    <property type="entry name" value="BNACNNG10540D PROTEIN"/>
    <property type="match status" value="1"/>
</dbReference>
<dbReference type="PROSITE" id="PS50181">
    <property type="entry name" value="FBOX"/>
    <property type="match status" value="1"/>
</dbReference>